<protein>
    <submittedName>
        <fullName evidence="2">Uncharacterized protein</fullName>
    </submittedName>
</protein>
<dbReference type="AlphaFoldDB" id="A0A2P5YKN7"/>
<evidence type="ECO:0000256" key="1">
    <source>
        <dbReference type="SAM" id="MobiDB-lite"/>
    </source>
</evidence>
<accession>A0A2P5YKN7</accession>
<dbReference type="EMBL" id="KZ663064">
    <property type="protein sequence ID" value="PPS16131.1"/>
    <property type="molecule type" value="Genomic_DNA"/>
</dbReference>
<dbReference type="Proteomes" id="UP000239757">
    <property type="component" value="Unassembled WGS sequence"/>
</dbReference>
<feature type="compositionally biased region" description="Basic and acidic residues" evidence="1">
    <location>
        <begin position="118"/>
        <end position="129"/>
    </location>
</feature>
<organism evidence="2 3">
    <name type="scientific">Gossypium barbadense</name>
    <name type="common">Sea Island cotton</name>
    <name type="synonym">Hibiscus barbadensis</name>
    <dbReference type="NCBI Taxonomy" id="3634"/>
    <lineage>
        <taxon>Eukaryota</taxon>
        <taxon>Viridiplantae</taxon>
        <taxon>Streptophyta</taxon>
        <taxon>Embryophyta</taxon>
        <taxon>Tracheophyta</taxon>
        <taxon>Spermatophyta</taxon>
        <taxon>Magnoliopsida</taxon>
        <taxon>eudicotyledons</taxon>
        <taxon>Gunneridae</taxon>
        <taxon>Pentapetalae</taxon>
        <taxon>rosids</taxon>
        <taxon>malvids</taxon>
        <taxon>Malvales</taxon>
        <taxon>Malvaceae</taxon>
        <taxon>Malvoideae</taxon>
        <taxon>Gossypium</taxon>
    </lineage>
</organism>
<evidence type="ECO:0000313" key="2">
    <source>
        <dbReference type="EMBL" id="PPS16131.1"/>
    </source>
</evidence>
<proteinExistence type="predicted"/>
<gene>
    <name evidence="2" type="ORF">GOBAR_AA04453</name>
</gene>
<sequence>MDGGGVEILMEQKDLRNQREGALENETLGSRFSALKGLDNLELKDDARDKMISGDDAAKLRGNEKMVARNSGKVNGQMAGQRWQSKRRNGGGLRWKLLDLEKHLMVVFKETSNLDKGEVPRVGGDDGVGKEVPTSKVRGSSDKGRTSRSGRKLNQTIQNCRGSFKLVGTVHVPLSDFISSLVELINTHLDMKNSK</sequence>
<name>A0A2P5YKN7_GOSBA</name>
<dbReference type="OrthoDB" id="10442050at2759"/>
<evidence type="ECO:0000313" key="3">
    <source>
        <dbReference type="Proteomes" id="UP000239757"/>
    </source>
</evidence>
<reference evidence="2 3" key="1">
    <citation type="submission" date="2015-01" db="EMBL/GenBank/DDBJ databases">
        <title>Genome of allotetraploid Gossypium barbadense reveals genomic plasticity and fiber elongation in cotton evolution.</title>
        <authorList>
            <person name="Chen X."/>
            <person name="Liu X."/>
            <person name="Zhao B."/>
            <person name="Zheng H."/>
            <person name="Hu Y."/>
            <person name="Lu G."/>
            <person name="Yang C."/>
            <person name="Chen J."/>
            <person name="Shan C."/>
            <person name="Zhang L."/>
            <person name="Zhou Y."/>
            <person name="Wang L."/>
            <person name="Guo W."/>
            <person name="Bai Y."/>
            <person name="Ruan J."/>
            <person name="Shangguan X."/>
            <person name="Mao Y."/>
            <person name="Jiang J."/>
            <person name="Zhu Y."/>
            <person name="Lei J."/>
            <person name="Kang H."/>
            <person name="Chen S."/>
            <person name="He X."/>
            <person name="Wang R."/>
            <person name="Wang Y."/>
            <person name="Chen J."/>
            <person name="Wang L."/>
            <person name="Yu S."/>
            <person name="Wang B."/>
            <person name="Wei J."/>
            <person name="Song S."/>
            <person name="Lu X."/>
            <person name="Gao Z."/>
            <person name="Gu W."/>
            <person name="Deng X."/>
            <person name="Ma D."/>
            <person name="Wang S."/>
            <person name="Liang W."/>
            <person name="Fang L."/>
            <person name="Cai C."/>
            <person name="Zhu X."/>
            <person name="Zhou B."/>
            <person name="Zhang Y."/>
            <person name="Chen Z."/>
            <person name="Xu S."/>
            <person name="Zhu R."/>
            <person name="Wang S."/>
            <person name="Zhang T."/>
            <person name="Zhao G."/>
        </authorList>
    </citation>
    <scope>NUCLEOTIDE SEQUENCE [LARGE SCALE GENOMIC DNA]</scope>
    <source>
        <strain evidence="3">cv. Xinhai21</strain>
        <tissue evidence="2">Leaf</tissue>
    </source>
</reference>
<feature type="region of interest" description="Disordered" evidence="1">
    <location>
        <begin position="118"/>
        <end position="155"/>
    </location>
</feature>